<dbReference type="GO" id="GO:0005886">
    <property type="term" value="C:plasma membrane"/>
    <property type="evidence" value="ECO:0007669"/>
    <property type="project" value="TreeGrafter"/>
</dbReference>
<dbReference type="Gene3D" id="2.60.40.640">
    <property type="match status" value="2"/>
</dbReference>
<evidence type="ECO:0000313" key="4">
    <source>
        <dbReference type="EMBL" id="CAK6950120.1"/>
    </source>
</evidence>
<dbReference type="PANTHER" id="PTHR11188">
    <property type="entry name" value="ARRESTIN DOMAIN CONTAINING PROTEIN"/>
    <property type="match status" value="1"/>
</dbReference>
<dbReference type="GO" id="GO:0005737">
    <property type="term" value="C:cytoplasm"/>
    <property type="evidence" value="ECO:0007669"/>
    <property type="project" value="TreeGrafter"/>
</dbReference>
<feature type="region of interest" description="Disordered" evidence="2">
    <location>
        <begin position="402"/>
        <end position="421"/>
    </location>
</feature>
<keyword evidence="5" id="KW-1185">Reference proteome</keyword>
<evidence type="ECO:0000313" key="5">
    <source>
        <dbReference type="Proteomes" id="UP001314229"/>
    </source>
</evidence>
<dbReference type="AlphaFoldDB" id="A0AAV1MTH8"/>
<dbReference type="Proteomes" id="UP001314229">
    <property type="component" value="Unassembled WGS sequence"/>
</dbReference>
<dbReference type="Pfam" id="PF02752">
    <property type="entry name" value="Arrestin_C"/>
    <property type="match status" value="1"/>
</dbReference>
<dbReference type="SUPFAM" id="SSF81296">
    <property type="entry name" value="E set domains"/>
    <property type="match status" value="2"/>
</dbReference>
<comment type="similarity">
    <text evidence="1">Belongs to the arrestin family.</text>
</comment>
<dbReference type="InterPro" id="IPR050357">
    <property type="entry name" value="Arrestin_domain-protein"/>
</dbReference>
<dbReference type="InterPro" id="IPR011021">
    <property type="entry name" value="Arrestin-like_N"/>
</dbReference>
<organism evidence="4 5">
    <name type="scientific">Scomber scombrus</name>
    <name type="common">Atlantic mackerel</name>
    <name type="synonym">Scomber vernalis</name>
    <dbReference type="NCBI Taxonomy" id="13677"/>
    <lineage>
        <taxon>Eukaryota</taxon>
        <taxon>Metazoa</taxon>
        <taxon>Chordata</taxon>
        <taxon>Craniata</taxon>
        <taxon>Vertebrata</taxon>
        <taxon>Euteleostomi</taxon>
        <taxon>Actinopterygii</taxon>
        <taxon>Neopterygii</taxon>
        <taxon>Teleostei</taxon>
        <taxon>Neoteleostei</taxon>
        <taxon>Acanthomorphata</taxon>
        <taxon>Pelagiaria</taxon>
        <taxon>Scombriformes</taxon>
        <taxon>Scombridae</taxon>
        <taxon>Scomber</taxon>
    </lineage>
</organism>
<dbReference type="InterPro" id="IPR011022">
    <property type="entry name" value="Arrestin_C-like"/>
</dbReference>
<dbReference type="EMBL" id="CAWUFR010000003">
    <property type="protein sequence ID" value="CAK6950120.1"/>
    <property type="molecule type" value="Genomic_DNA"/>
</dbReference>
<dbReference type="GO" id="GO:0007399">
    <property type="term" value="P:nervous system development"/>
    <property type="evidence" value="ECO:0007669"/>
    <property type="project" value="UniProtKB-ARBA"/>
</dbReference>
<comment type="caution">
    <text evidence="4">The sequence shown here is derived from an EMBL/GenBank/DDBJ whole genome shotgun (WGS) entry which is preliminary data.</text>
</comment>
<dbReference type="InterPro" id="IPR014756">
    <property type="entry name" value="Ig_E-set"/>
</dbReference>
<protein>
    <submittedName>
        <fullName evidence="4">Arrestin domain-containing protein 2-like</fullName>
    </submittedName>
</protein>
<proteinExistence type="inferred from homology"/>
<dbReference type="InterPro" id="IPR014752">
    <property type="entry name" value="Arrestin-like_C"/>
</dbReference>
<evidence type="ECO:0000256" key="2">
    <source>
        <dbReference type="SAM" id="MobiDB-lite"/>
    </source>
</evidence>
<dbReference type="SMART" id="SM01017">
    <property type="entry name" value="Arrestin_C"/>
    <property type="match status" value="1"/>
</dbReference>
<gene>
    <name evidence="4" type="ORF">FSCOSCO3_A028971</name>
</gene>
<sequence length="421" mass="46253">MLEVCKQQFRRNNMSPIKDLTLTYEALNKLGVFTNGDTVTGLVTFVLSKETKFKSLVVKITGEGSVRWTHGVGDDRRTYRNHRIYIKVKEYLIQKDAKDNELSQGDHRFKFSLKFPQEDLPSSFKGLHGKIVYTLEAKLSRKWHLASREVKELTFAPMSLLQPGQVMGALAGSVSKDVGVFSKGEVQMSATIDRKVCSPGGTVSISAKINNSSSKEVRAKFSLEQRTVYHARATRKVVGYSLCKMDGDKIRPNSEGTASCQLKIPEDIVHTLHNCEMISVTYTIKVYVDISFSIDPEVLFPVVIVPSNFLTHQPHGDFGPYPAGAVGAPRFSDFPAPAFPVGPYPVPSGSGAYGYPAPGPSQHANIASGYNNPFPPQSAPYGFSSAAYPPSSMQYQAPTAPTVLHHGEEPPSYMSVFPPQQ</sequence>
<reference evidence="4 5" key="1">
    <citation type="submission" date="2024-01" db="EMBL/GenBank/DDBJ databases">
        <authorList>
            <person name="Alioto T."/>
            <person name="Alioto T."/>
            <person name="Gomez Garrido J."/>
        </authorList>
    </citation>
    <scope>NUCLEOTIDE SEQUENCE [LARGE SCALE GENOMIC DNA]</scope>
</reference>
<accession>A0AAV1MTH8</accession>
<feature type="domain" description="Arrestin C-terminal-like" evidence="3">
    <location>
        <begin position="182"/>
        <end position="309"/>
    </location>
</feature>
<dbReference type="PANTHER" id="PTHR11188:SF135">
    <property type="entry name" value="ARRESTIN DOMAIN CONTAINING 3-LIKE-RELATED"/>
    <property type="match status" value="1"/>
</dbReference>
<dbReference type="Pfam" id="PF00339">
    <property type="entry name" value="Arrestin_N"/>
    <property type="match status" value="1"/>
</dbReference>
<dbReference type="GO" id="GO:0015031">
    <property type="term" value="P:protein transport"/>
    <property type="evidence" value="ECO:0007669"/>
    <property type="project" value="TreeGrafter"/>
</dbReference>
<evidence type="ECO:0000256" key="1">
    <source>
        <dbReference type="ARBA" id="ARBA00005298"/>
    </source>
</evidence>
<evidence type="ECO:0000259" key="3">
    <source>
        <dbReference type="SMART" id="SM01017"/>
    </source>
</evidence>
<name>A0AAV1MTH8_SCOSC</name>